<evidence type="ECO:0000313" key="13">
    <source>
        <dbReference type="EMBL" id="RXZ61967.1"/>
    </source>
</evidence>
<keyword evidence="1 9" id="KW-0235">DNA replication</keyword>
<name>A0A4Q2KD87_9FIRM</name>
<dbReference type="SUPFAM" id="SSF49493">
    <property type="entry name" value="HSP40/DnaJ peptide-binding domain"/>
    <property type="match status" value="2"/>
</dbReference>
<dbReference type="OrthoDB" id="9779889at2"/>
<feature type="repeat" description="CXXCXGXG motif" evidence="9">
    <location>
        <begin position="192"/>
        <end position="199"/>
    </location>
</feature>
<dbReference type="Proteomes" id="UP000291269">
    <property type="component" value="Unassembled WGS sequence"/>
</dbReference>
<dbReference type="InterPro" id="IPR001623">
    <property type="entry name" value="DnaJ_domain"/>
</dbReference>
<comment type="domain">
    <text evidence="9">The J domain is necessary and sufficient to stimulate DnaK ATPase activity. Zinc center 1 plays an important role in the autonomous, DnaK-independent chaperone activity of DnaJ. Zinc center 2 is essential for interaction with DnaK and for DnaJ activity.</text>
</comment>
<dbReference type="GO" id="GO:0042026">
    <property type="term" value="P:protein refolding"/>
    <property type="evidence" value="ECO:0007669"/>
    <property type="project" value="TreeGrafter"/>
</dbReference>
<dbReference type="InterPro" id="IPR012724">
    <property type="entry name" value="DnaJ"/>
</dbReference>
<feature type="binding site" evidence="9">
    <location>
        <position position="192"/>
    </location>
    <ligand>
        <name>Zn(2+)</name>
        <dbReference type="ChEBI" id="CHEBI:29105"/>
        <label>2</label>
    </ligand>
</feature>
<evidence type="ECO:0000313" key="14">
    <source>
        <dbReference type="Proteomes" id="UP000291269"/>
    </source>
</evidence>
<keyword evidence="4 9" id="KW-0863">Zinc-finger</keyword>
<comment type="cofactor">
    <cofactor evidence="9">
        <name>Zn(2+)</name>
        <dbReference type="ChEBI" id="CHEBI:29105"/>
    </cofactor>
    <text evidence="9">Binds 2 Zn(2+) ions per monomer.</text>
</comment>
<dbReference type="PANTHER" id="PTHR43096">
    <property type="entry name" value="DNAJ HOMOLOG 1, MITOCHONDRIAL-RELATED"/>
    <property type="match status" value="1"/>
</dbReference>
<feature type="repeat" description="CXXCXGXG motif" evidence="9">
    <location>
        <begin position="206"/>
        <end position="213"/>
    </location>
</feature>
<feature type="binding site" evidence="9">
    <location>
        <position position="152"/>
    </location>
    <ligand>
        <name>Zn(2+)</name>
        <dbReference type="ChEBI" id="CHEBI:29105"/>
        <label>1</label>
    </ligand>
</feature>
<dbReference type="GO" id="GO:0009408">
    <property type="term" value="P:response to heat"/>
    <property type="evidence" value="ECO:0007669"/>
    <property type="project" value="InterPro"/>
</dbReference>
<feature type="domain" description="J" evidence="11">
    <location>
        <begin position="5"/>
        <end position="70"/>
    </location>
</feature>
<dbReference type="CDD" id="cd10719">
    <property type="entry name" value="DnaJ_zf"/>
    <property type="match status" value="1"/>
</dbReference>
<organism evidence="13 14">
    <name type="scientific">Candidatus Borkfalkia ceftriaxoniphila</name>
    <dbReference type="NCBI Taxonomy" id="2508949"/>
    <lineage>
        <taxon>Bacteria</taxon>
        <taxon>Bacillati</taxon>
        <taxon>Bacillota</taxon>
        <taxon>Clostridia</taxon>
        <taxon>Christensenellales</taxon>
        <taxon>Christensenellaceae</taxon>
        <taxon>Candidatus Borkfalkia</taxon>
    </lineage>
</organism>
<feature type="binding site" evidence="9">
    <location>
        <position position="206"/>
    </location>
    <ligand>
        <name>Zn(2+)</name>
        <dbReference type="ChEBI" id="CHEBI:29105"/>
        <label>1</label>
    </ligand>
</feature>
<keyword evidence="9" id="KW-0346">Stress response</keyword>
<comment type="caution">
    <text evidence="13">The sequence shown here is derived from an EMBL/GenBank/DDBJ whole genome shotgun (WGS) entry which is preliminary data.</text>
</comment>
<gene>
    <name evidence="9 13" type="primary">dnaJ</name>
    <name evidence="13" type="ORF">ESZ91_06145</name>
</gene>
<dbReference type="Pfam" id="PF01556">
    <property type="entry name" value="DnaJ_C"/>
    <property type="match status" value="1"/>
</dbReference>
<dbReference type="GO" id="GO:0008270">
    <property type="term" value="F:zinc ion binding"/>
    <property type="evidence" value="ECO:0007669"/>
    <property type="project" value="UniProtKB-UniRule"/>
</dbReference>
<keyword evidence="2 9" id="KW-0479">Metal-binding</keyword>
<dbReference type="RefSeq" id="WP_129225174.1">
    <property type="nucleotide sequence ID" value="NZ_SDOZ01000002.1"/>
</dbReference>
<comment type="function">
    <text evidence="9">Participates actively in the response to hyperosmotic and heat shock by preventing the aggregation of stress-denatured proteins and by disaggregating proteins, also in an autonomous, DnaK-independent fashion. Unfolded proteins bind initially to DnaJ; upon interaction with the DnaJ-bound protein, DnaK hydrolyzes its bound ATP, resulting in the formation of a stable complex. GrpE releases ADP from DnaK; ATP binding to DnaK triggers the release of the substrate protein, thus completing the reaction cycle. Several rounds of ATP-dependent interactions between DnaJ, DnaK and GrpE are required for fully efficient folding. Also involved, together with DnaK and GrpE, in the DNA replication of plasmids through activation of initiation proteins.</text>
</comment>
<keyword evidence="9" id="KW-0963">Cytoplasm</keyword>
<dbReference type="GO" id="GO:0051082">
    <property type="term" value="F:unfolded protein binding"/>
    <property type="evidence" value="ECO:0007669"/>
    <property type="project" value="UniProtKB-UniRule"/>
</dbReference>
<evidence type="ECO:0000256" key="3">
    <source>
        <dbReference type="ARBA" id="ARBA00022737"/>
    </source>
</evidence>
<dbReference type="Gene3D" id="2.10.230.10">
    <property type="entry name" value="Heat shock protein DnaJ, cysteine-rich domain"/>
    <property type="match status" value="1"/>
</dbReference>
<keyword evidence="6 9" id="KW-0143">Chaperone</keyword>
<dbReference type="GO" id="GO:0005524">
    <property type="term" value="F:ATP binding"/>
    <property type="evidence" value="ECO:0007669"/>
    <property type="project" value="InterPro"/>
</dbReference>
<dbReference type="InterPro" id="IPR018253">
    <property type="entry name" value="DnaJ_domain_CS"/>
</dbReference>
<dbReference type="Gene3D" id="2.60.260.20">
    <property type="entry name" value="Urease metallochaperone UreE, N-terminal domain"/>
    <property type="match status" value="2"/>
</dbReference>
<evidence type="ECO:0000259" key="12">
    <source>
        <dbReference type="PROSITE" id="PS51188"/>
    </source>
</evidence>
<comment type="subcellular location">
    <subcellularLocation>
        <location evidence="9">Cytoplasm</location>
    </subcellularLocation>
</comment>
<dbReference type="PROSITE" id="PS00636">
    <property type="entry name" value="DNAJ_1"/>
    <property type="match status" value="1"/>
</dbReference>
<comment type="similarity">
    <text evidence="7 9">Belongs to the DnaJ family.</text>
</comment>
<evidence type="ECO:0000256" key="9">
    <source>
        <dbReference type="HAMAP-Rule" id="MF_01152"/>
    </source>
</evidence>
<dbReference type="CDD" id="cd10747">
    <property type="entry name" value="DnaJ_C"/>
    <property type="match status" value="1"/>
</dbReference>
<reference evidence="13 14" key="1">
    <citation type="journal article" date="2019" name="Gut">
        <title>Antibiotics-induced monodominance of a novel gut bacterial order.</title>
        <authorList>
            <person name="Hildebrand F."/>
            <person name="Moitinho-Silva L."/>
            <person name="Blasche S."/>
            <person name="Jahn M.T."/>
            <person name="Gossmann T.I."/>
            <person name="Heuerta-Cepas J."/>
            <person name="Hercog R."/>
            <person name="Luetge M."/>
            <person name="Bahram M."/>
            <person name="Pryszlak A."/>
            <person name="Alves R.J."/>
            <person name="Waszak S.M."/>
            <person name="Zhu A."/>
            <person name="Ye L."/>
            <person name="Costea P.I."/>
            <person name="Aalvink S."/>
            <person name="Belzer C."/>
            <person name="Forslund S.K."/>
            <person name="Sunagawa S."/>
            <person name="Hentschel U."/>
            <person name="Merten C."/>
            <person name="Patil K.R."/>
            <person name="Benes V."/>
            <person name="Bork P."/>
        </authorList>
    </citation>
    <scope>NUCLEOTIDE SEQUENCE [LARGE SCALE GENOMIC DNA]</scope>
    <source>
        <strain evidence="13 14">HDS1380</strain>
    </source>
</reference>
<dbReference type="PRINTS" id="PR00625">
    <property type="entry name" value="JDOMAIN"/>
</dbReference>
<dbReference type="FunFam" id="2.10.230.10:FF:000002">
    <property type="entry name" value="Molecular chaperone DnaJ"/>
    <property type="match status" value="1"/>
</dbReference>
<feature type="binding site" evidence="9">
    <location>
        <position position="169"/>
    </location>
    <ligand>
        <name>Zn(2+)</name>
        <dbReference type="ChEBI" id="CHEBI:29105"/>
        <label>2</label>
    </ligand>
</feature>
<dbReference type="SMART" id="SM00271">
    <property type="entry name" value="DnaJ"/>
    <property type="match status" value="1"/>
</dbReference>
<dbReference type="NCBIfam" id="TIGR02349">
    <property type="entry name" value="DnaJ_bact"/>
    <property type="match status" value="1"/>
</dbReference>
<dbReference type="SUPFAM" id="SSF57938">
    <property type="entry name" value="DnaJ/Hsp40 cysteine-rich domain"/>
    <property type="match status" value="1"/>
</dbReference>
<keyword evidence="5 9" id="KW-0862">Zinc</keyword>
<evidence type="ECO:0000256" key="4">
    <source>
        <dbReference type="ARBA" id="ARBA00022771"/>
    </source>
</evidence>
<dbReference type="EMBL" id="SDOZ01000002">
    <property type="protein sequence ID" value="RXZ61967.1"/>
    <property type="molecule type" value="Genomic_DNA"/>
</dbReference>
<dbReference type="PANTHER" id="PTHR43096:SF52">
    <property type="entry name" value="DNAJ HOMOLOG 1, MITOCHONDRIAL-RELATED"/>
    <property type="match status" value="1"/>
</dbReference>
<evidence type="ECO:0000256" key="2">
    <source>
        <dbReference type="ARBA" id="ARBA00022723"/>
    </source>
</evidence>
<accession>A0A4Q2KD87</accession>
<dbReference type="GO" id="GO:0031072">
    <property type="term" value="F:heat shock protein binding"/>
    <property type="evidence" value="ECO:0007669"/>
    <property type="project" value="InterPro"/>
</dbReference>
<sequence>MATKNYYEILGVDRKATDADIKSAYRKLVKQYHPDLHPGDAAAAAKFKEVNEANEVLSDAQKRAAYDYELDHPGARAGGGFSGGGFSGSGFGGFGGFGDIFNDIFSGFGGSASSRDTQGEDITREVTLSFLDAAKGCVKEVRYTRNEPCPSCKGTGAKGGTAFKTCEKCGGSGQVRYTQDTLFGRTIRMAACDACGGSGKKITDFCSDCKGKGYTKKETVVTLNIPAGADTNSYVRKKGFGQASSMGGEPGDLIVIFRVEPHKIFKRKDKDLYIELPVSFKTAALGGKVKVPGIDETFEYLVPEGTQSGTVFCVRGKGLKTRTGTGNLYITVVVEVPSKLNKEQKRLLEELDSNVDIKQCSKMKQFRDHMQAMYGKDPYN</sequence>
<evidence type="ECO:0000256" key="10">
    <source>
        <dbReference type="PROSITE-ProRule" id="PRU00546"/>
    </source>
</evidence>
<feature type="binding site" evidence="9">
    <location>
        <position position="209"/>
    </location>
    <ligand>
        <name>Zn(2+)</name>
        <dbReference type="ChEBI" id="CHEBI:29105"/>
        <label>1</label>
    </ligand>
</feature>
<evidence type="ECO:0000256" key="5">
    <source>
        <dbReference type="ARBA" id="ARBA00022833"/>
    </source>
</evidence>
<protein>
    <recommendedName>
        <fullName evidence="8 9">Chaperone protein DnaJ</fullName>
    </recommendedName>
</protein>
<dbReference type="NCBIfam" id="NF008035">
    <property type="entry name" value="PRK10767.1"/>
    <property type="match status" value="1"/>
</dbReference>
<feature type="domain" description="CR-type" evidence="12">
    <location>
        <begin position="136"/>
        <end position="218"/>
    </location>
</feature>
<feature type="binding site" evidence="9">
    <location>
        <position position="149"/>
    </location>
    <ligand>
        <name>Zn(2+)</name>
        <dbReference type="ChEBI" id="CHEBI:29105"/>
        <label>1</label>
    </ligand>
</feature>
<dbReference type="PROSITE" id="PS50076">
    <property type="entry name" value="DNAJ_2"/>
    <property type="match status" value="1"/>
</dbReference>
<dbReference type="InterPro" id="IPR036410">
    <property type="entry name" value="HSP_DnaJ_Cys-rich_dom_sf"/>
</dbReference>
<evidence type="ECO:0000256" key="8">
    <source>
        <dbReference type="ARBA" id="ARBA00067609"/>
    </source>
</evidence>
<dbReference type="Gene3D" id="1.10.287.110">
    <property type="entry name" value="DnaJ domain"/>
    <property type="match status" value="1"/>
</dbReference>
<dbReference type="PROSITE" id="PS51188">
    <property type="entry name" value="ZF_CR"/>
    <property type="match status" value="1"/>
</dbReference>
<dbReference type="InterPro" id="IPR036869">
    <property type="entry name" value="J_dom_sf"/>
</dbReference>
<feature type="binding site" evidence="9">
    <location>
        <position position="195"/>
    </location>
    <ligand>
        <name>Zn(2+)</name>
        <dbReference type="ChEBI" id="CHEBI:29105"/>
        <label>2</label>
    </ligand>
</feature>
<dbReference type="GO" id="GO:0006260">
    <property type="term" value="P:DNA replication"/>
    <property type="evidence" value="ECO:0007669"/>
    <property type="project" value="UniProtKB-KW"/>
</dbReference>
<evidence type="ECO:0000256" key="7">
    <source>
        <dbReference type="ARBA" id="ARBA00061004"/>
    </source>
</evidence>
<dbReference type="AlphaFoldDB" id="A0A4Q2KD87"/>
<dbReference type="InterPro" id="IPR002939">
    <property type="entry name" value="DnaJ_C"/>
</dbReference>
<dbReference type="HAMAP" id="MF_01152">
    <property type="entry name" value="DnaJ"/>
    <property type="match status" value="1"/>
</dbReference>
<dbReference type="CDD" id="cd06257">
    <property type="entry name" value="DnaJ"/>
    <property type="match status" value="1"/>
</dbReference>
<dbReference type="GO" id="GO:0005737">
    <property type="term" value="C:cytoplasm"/>
    <property type="evidence" value="ECO:0007669"/>
    <property type="project" value="UniProtKB-SubCell"/>
</dbReference>
<dbReference type="FunFam" id="2.60.260.20:FF:000005">
    <property type="entry name" value="Chaperone protein dnaJ 1, mitochondrial"/>
    <property type="match status" value="1"/>
</dbReference>
<feature type="binding site" evidence="9">
    <location>
        <position position="166"/>
    </location>
    <ligand>
        <name>Zn(2+)</name>
        <dbReference type="ChEBI" id="CHEBI:29105"/>
        <label>2</label>
    </ligand>
</feature>
<feature type="repeat" description="CXXCXGXG motif" evidence="9">
    <location>
        <begin position="149"/>
        <end position="156"/>
    </location>
</feature>
<dbReference type="InterPro" id="IPR008971">
    <property type="entry name" value="HSP40/DnaJ_pept-bd"/>
</dbReference>
<dbReference type="Pfam" id="PF00226">
    <property type="entry name" value="DnaJ"/>
    <property type="match status" value="1"/>
</dbReference>
<dbReference type="SUPFAM" id="SSF46565">
    <property type="entry name" value="Chaperone J-domain"/>
    <property type="match status" value="1"/>
</dbReference>
<proteinExistence type="inferred from homology"/>
<feature type="zinc finger region" description="CR-type" evidence="10">
    <location>
        <begin position="136"/>
        <end position="218"/>
    </location>
</feature>
<keyword evidence="3 9" id="KW-0677">Repeat</keyword>
<dbReference type="Pfam" id="PF00684">
    <property type="entry name" value="DnaJ_CXXCXGXG"/>
    <property type="match status" value="1"/>
</dbReference>
<comment type="subunit">
    <text evidence="9">Homodimer.</text>
</comment>
<evidence type="ECO:0000256" key="1">
    <source>
        <dbReference type="ARBA" id="ARBA00022705"/>
    </source>
</evidence>
<keyword evidence="14" id="KW-1185">Reference proteome</keyword>
<dbReference type="InterPro" id="IPR001305">
    <property type="entry name" value="HSP_DnaJ_Cys-rich_dom"/>
</dbReference>
<evidence type="ECO:0000256" key="6">
    <source>
        <dbReference type="ARBA" id="ARBA00023186"/>
    </source>
</evidence>
<evidence type="ECO:0000259" key="11">
    <source>
        <dbReference type="PROSITE" id="PS50076"/>
    </source>
</evidence>
<feature type="repeat" description="CXXCXGXG motif" evidence="9">
    <location>
        <begin position="166"/>
        <end position="173"/>
    </location>
</feature>